<dbReference type="Proteomes" id="UP001203004">
    <property type="component" value="Unassembled WGS sequence"/>
</dbReference>
<dbReference type="PANTHER" id="PTHR11122:SF13">
    <property type="entry name" value="GLUCOSE-6-PHOSPHATE 1-EPIMERASE"/>
    <property type="match status" value="1"/>
</dbReference>
<dbReference type="EMBL" id="JAMAST010000022">
    <property type="protein sequence ID" value="MCL1632773.1"/>
    <property type="molecule type" value="Genomic_DNA"/>
</dbReference>
<organism evidence="1 2">
    <name type="scientific">Sporolactobacillus mangiferae</name>
    <dbReference type="NCBI Taxonomy" id="2940498"/>
    <lineage>
        <taxon>Bacteria</taxon>
        <taxon>Bacillati</taxon>
        <taxon>Bacillota</taxon>
        <taxon>Bacilli</taxon>
        <taxon>Bacillales</taxon>
        <taxon>Sporolactobacillaceae</taxon>
        <taxon>Sporolactobacillus</taxon>
    </lineage>
</organism>
<name>A0ABT0MDV1_9BACL</name>
<keyword evidence="2" id="KW-1185">Reference proteome</keyword>
<dbReference type="RefSeq" id="WP_249102912.1">
    <property type="nucleotide sequence ID" value="NZ_JAMAST010000022.1"/>
</dbReference>
<dbReference type="SUPFAM" id="SSF74650">
    <property type="entry name" value="Galactose mutarotase-like"/>
    <property type="match status" value="1"/>
</dbReference>
<dbReference type="Pfam" id="PF01263">
    <property type="entry name" value="Aldose_epim"/>
    <property type="match status" value="1"/>
</dbReference>
<evidence type="ECO:0000313" key="1">
    <source>
        <dbReference type="EMBL" id="MCL1632773.1"/>
    </source>
</evidence>
<dbReference type="PANTHER" id="PTHR11122">
    <property type="entry name" value="APOSPORY-ASSOCIATED PROTEIN C-RELATED"/>
    <property type="match status" value="1"/>
</dbReference>
<gene>
    <name evidence="1" type="ORF">M3N64_12665</name>
</gene>
<dbReference type="Gene3D" id="2.70.98.10">
    <property type="match status" value="1"/>
</dbReference>
<dbReference type="InterPro" id="IPR008183">
    <property type="entry name" value="Aldose_1/G6P_1-epimerase"/>
</dbReference>
<sequence length="289" mass="32716">MSNYEVSTFKENGLTFIRLSGEGAYADICPERGGIVSAYRTLDRDVLYMSTETLFDRSKNVRGGIPVLFPMGGQLTDGSYQLNGKTYKMANHGLARTRPFTFVSSDADHDHAVLKLSFTSDDETLVSFPFNFKVILTYELAEGKLSIHQEIENHSDEAMPVYPGYHPYFGIKNKQLTIETTADQYLDYNDSKTKPFDGHINMAPLVEPVVFRDTSKRVTCNFDDSARLVIEKSPEYRYVVLWTEDGKDYVCVEPWTAKKDEYNSGEDLIYVPAGSSIQLSVKYYLEAAK</sequence>
<proteinExistence type="predicted"/>
<comment type="caution">
    <text evidence="1">The sequence shown here is derived from an EMBL/GenBank/DDBJ whole genome shotgun (WGS) entry which is preliminary data.</text>
</comment>
<accession>A0ABT0MDV1</accession>
<protein>
    <submittedName>
        <fullName evidence="1">Aldose epimerase</fullName>
    </submittedName>
</protein>
<evidence type="ECO:0000313" key="2">
    <source>
        <dbReference type="Proteomes" id="UP001203004"/>
    </source>
</evidence>
<reference evidence="1 2" key="1">
    <citation type="submission" date="2022-05" db="EMBL/GenBank/DDBJ databases">
        <title>Sporolactobacillus sp nov CPB3-1, isolated from tree bark (Mangifera indica L.).</title>
        <authorList>
            <person name="Phuengjayaem S."/>
            <person name="Tanasupawat S."/>
        </authorList>
    </citation>
    <scope>NUCLEOTIDE SEQUENCE [LARGE SCALE GENOMIC DNA]</scope>
    <source>
        <strain evidence="1 2">CPB3-1</strain>
    </source>
</reference>
<dbReference type="InterPro" id="IPR011013">
    <property type="entry name" value="Gal_mutarotase_sf_dom"/>
</dbReference>
<dbReference type="InterPro" id="IPR014718">
    <property type="entry name" value="GH-type_carb-bd"/>
</dbReference>